<dbReference type="Gene3D" id="3.30.1360.180">
    <property type="match status" value="1"/>
</dbReference>
<proteinExistence type="predicted"/>
<gene>
    <name evidence="1" type="ORF">ACFSVN_03145</name>
</gene>
<name>A0ABW5JGN9_9BACT</name>
<comment type="caution">
    <text evidence="1">The sequence shown here is derived from an EMBL/GenBank/DDBJ whole genome shotgun (WGS) entry which is preliminary data.</text>
</comment>
<keyword evidence="2" id="KW-1185">Reference proteome</keyword>
<dbReference type="Proteomes" id="UP001597460">
    <property type="component" value="Unassembled WGS sequence"/>
</dbReference>
<organism evidence="1 2">
    <name type="scientific">Gracilimonas halophila</name>
    <dbReference type="NCBI Taxonomy" id="1834464"/>
    <lineage>
        <taxon>Bacteria</taxon>
        <taxon>Pseudomonadati</taxon>
        <taxon>Balneolota</taxon>
        <taxon>Balneolia</taxon>
        <taxon>Balneolales</taxon>
        <taxon>Balneolaceae</taxon>
        <taxon>Gracilimonas</taxon>
    </lineage>
</organism>
<protein>
    <submittedName>
        <fullName evidence="1">Ectonucleotide pyrophosphatase/phosphodiesterase</fullName>
    </submittedName>
</protein>
<accession>A0ABW5JGN9</accession>
<dbReference type="Gene3D" id="3.40.720.10">
    <property type="entry name" value="Alkaline Phosphatase, subunit A"/>
    <property type="match status" value="1"/>
</dbReference>
<dbReference type="EMBL" id="JBHULI010000003">
    <property type="protein sequence ID" value="MFD2531436.1"/>
    <property type="molecule type" value="Genomic_DNA"/>
</dbReference>
<dbReference type="RefSeq" id="WP_390298484.1">
    <property type="nucleotide sequence ID" value="NZ_JBHULI010000003.1"/>
</dbReference>
<dbReference type="InterPro" id="IPR002591">
    <property type="entry name" value="Phosphodiest/P_Trfase"/>
</dbReference>
<reference evidence="2" key="1">
    <citation type="journal article" date="2019" name="Int. J. Syst. Evol. Microbiol.">
        <title>The Global Catalogue of Microorganisms (GCM) 10K type strain sequencing project: providing services to taxonomists for standard genome sequencing and annotation.</title>
        <authorList>
            <consortium name="The Broad Institute Genomics Platform"/>
            <consortium name="The Broad Institute Genome Sequencing Center for Infectious Disease"/>
            <person name="Wu L."/>
            <person name="Ma J."/>
        </authorList>
    </citation>
    <scope>NUCLEOTIDE SEQUENCE [LARGE SCALE GENOMIC DNA]</scope>
    <source>
        <strain evidence="2">KCTC 52042</strain>
    </source>
</reference>
<dbReference type="InterPro" id="IPR017850">
    <property type="entry name" value="Alkaline_phosphatase_core_sf"/>
</dbReference>
<dbReference type="Pfam" id="PF01663">
    <property type="entry name" value="Phosphodiest"/>
    <property type="match status" value="1"/>
</dbReference>
<dbReference type="PROSITE" id="PS51257">
    <property type="entry name" value="PROKAR_LIPOPROTEIN"/>
    <property type="match status" value="1"/>
</dbReference>
<dbReference type="SUPFAM" id="SSF53649">
    <property type="entry name" value="Alkaline phosphatase-like"/>
    <property type="match status" value="1"/>
</dbReference>
<evidence type="ECO:0000313" key="2">
    <source>
        <dbReference type="Proteomes" id="UP001597460"/>
    </source>
</evidence>
<dbReference type="PANTHER" id="PTHR10151">
    <property type="entry name" value="ECTONUCLEOTIDE PYROPHOSPHATASE/PHOSPHODIESTERASE"/>
    <property type="match status" value="1"/>
</dbReference>
<sequence>MKKYIHRLISLTLLSIAFISCDPVEKDQKKVLLISFDGFRYDYLSKTDTPNFDKLVETGVISEGLIPIFPSKTFPNHYAIATGLYPENNGFIGNNMYDPEMDARFTIRDREAVENPAWYEGEPIWNTVEKAGKKAGTMFWVGSETPIQDMRPTHWKTYDESMNDSARIDTVVKWLSYDDPKQVDLATLYFHFVDSQGHWYGVDSPEVVSAIERADGLIGYLLERMDEAELTGRTNTLIVSDHGMADISRDRIVVLDDMIDPDDLEVIAYSPALMANVKDGKLDEVYNALKKNEENFKVYKRDEIPDRYHLKNHRRIPELLLVADLGYTINSQEYFDEREDYPSGATHGFDNREKEMHGIFIANGPDFKSAYKMQTFQNIHLYVLMAHLLDIEPAPTDGSIDSVSVMLK</sequence>
<dbReference type="PANTHER" id="PTHR10151:SF120">
    <property type="entry name" value="BIS(5'-ADENOSYL)-TRIPHOSPHATASE"/>
    <property type="match status" value="1"/>
</dbReference>
<evidence type="ECO:0000313" key="1">
    <source>
        <dbReference type="EMBL" id="MFD2531436.1"/>
    </source>
</evidence>
<dbReference type="CDD" id="cd16018">
    <property type="entry name" value="Enpp"/>
    <property type="match status" value="1"/>
</dbReference>